<reference evidence="1 2" key="1">
    <citation type="journal article" date="2014" name="Nat. Commun.">
        <title>Klebsormidium flaccidum genome reveals primary factors for plant terrestrial adaptation.</title>
        <authorList>
            <person name="Hori K."/>
            <person name="Maruyama F."/>
            <person name="Fujisawa T."/>
            <person name="Togashi T."/>
            <person name="Yamamoto N."/>
            <person name="Seo M."/>
            <person name="Sato S."/>
            <person name="Yamada T."/>
            <person name="Mori H."/>
            <person name="Tajima N."/>
            <person name="Moriyama T."/>
            <person name="Ikeuchi M."/>
            <person name="Watanabe M."/>
            <person name="Wada H."/>
            <person name="Kobayashi K."/>
            <person name="Saito M."/>
            <person name="Masuda T."/>
            <person name="Sasaki-Sekimoto Y."/>
            <person name="Mashiguchi K."/>
            <person name="Awai K."/>
            <person name="Shimojima M."/>
            <person name="Masuda S."/>
            <person name="Iwai M."/>
            <person name="Nobusawa T."/>
            <person name="Narise T."/>
            <person name="Kondo S."/>
            <person name="Saito H."/>
            <person name="Sato R."/>
            <person name="Murakawa M."/>
            <person name="Ihara Y."/>
            <person name="Oshima-Yamada Y."/>
            <person name="Ohtaka K."/>
            <person name="Satoh M."/>
            <person name="Sonobe K."/>
            <person name="Ishii M."/>
            <person name="Ohtani R."/>
            <person name="Kanamori-Sato M."/>
            <person name="Honoki R."/>
            <person name="Miyazaki D."/>
            <person name="Mochizuki H."/>
            <person name="Umetsu J."/>
            <person name="Higashi K."/>
            <person name="Shibata D."/>
            <person name="Kamiya Y."/>
            <person name="Sato N."/>
            <person name="Nakamura Y."/>
            <person name="Tabata S."/>
            <person name="Ida S."/>
            <person name="Kurokawa K."/>
            <person name="Ohta H."/>
        </authorList>
    </citation>
    <scope>NUCLEOTIDE SEQUENCE [LARGE SCALE GENOMIC DNA]</scope>
    <source>
        <strain evidence="1 2">NIES-2285</strain>
    </source>
</reference>
<accession>A0A1Y1I002</accession>
<protein>
    <submittedName>
        <fullName evidence="1">Uncharacterized protein</fullName>
    </submittedName>
</protein>
<dbReference type="STRING" id="105231.A0A1Y1I002"/>
<dbReference type="OrthoDB" id="188276at2759"/>
<dbReference type="Proteomes" id="UP000054558">
    <property type="component" value="Unassembled WGS sequence"/>
</dbReference>
<sequence length="323" mass="35179">MCTRCKVNKPVESSASETVSRDGLDSICKACRKSSNKEAYRRRVSTRPVKLLNKMRPADVMVTWRCQPVGRSPNVNALPPHVAPANGEMCAVDMRGGPEGSEGIADLINARTTQTDESPLLTVQSDRAMVTDIPGITLDVVEAAVSVGGIPLYLLNTVCIRSTSDRRGALQGRRCGRCRGRKGGVRTAGRHVCSGRSRSGERALLNIVGAGVAAAEGISRAVKQRQAEQLVRASEALQRLVASIDDDLPVDFGKVDVREAALALRKSSGDDVTEKVLDGRFRRKVTSREVFYRVRNIKKMVQTPYDRNQHSRELKVPGGIVYA</sequence>
<dbReference type="InterPro" id="IPR027368">
    <property type="entry name" value="MnmE_dom2"/>
</dbReference>
<dbReference type="AlphaFoldDB" id="A0A1Y1I002"/>
<keyword evidence="2" id="KW-1185">Reference proteome</keyword>
<name>A0A1Y1I002_KLENI</name>
<dbReference type="EMBL" id="DF237110">
    <property type="protein sequence ID" value="GAQ83763.1"/>
    <property type="molecule type" value="Genomic_DNA"/>
</dbReference>
<dbReference type="SUPFAM" id="SSF116878">
    <property type="entry name" value="TrmE connector domain"/>
    <property type="match status" value="1"/>
</dbReference>
<proteinExistence type="predicted"/>
<dbReference type="Gene3D" id="3.40.50.300">
    <property type="entry name" value="P-loop containing nucleotide triphosphate hydrolases"/>
    <property type="match status" value="1"/>
</dbReference>
<gene>
    <name evidence="1" type="ORF">KFL_001610040</name>
</gene>
<dbReference type="PANTHER" id="PTHR42714:SF2">
    <property type="entry name" value="TRNA MODIFICATION GTPASE GTPBP3, MITOCHONDRIAL"/>
    <property type="match status" value="1"/>
</dbReference>
<dbReference type="InterPro" id="IPR027417">
    <property type="entry name" value="P-loop_NTPase"/>
</dbReference>
<evidence type="ECO:0000313" key="2">
    <source>
        <dbReference type="Proteomes" id="UP000054558"/>
    </source>
</evidence>
<organism evidence="1 2">
    <name type="scientific">Klebsormidium nitens</name>
    <name type="common">Green alga</name>
    <name type="synonym">Ulothrix nitens</name>
    <dbReference type="NCBI Taxonomy" id="105231"/>
    <lineage>
        <taxon>Eukaryota</taxon>
        <taxon>Viridiplantae</taxon>
        <taxon>Streptophyta</taxon>
        <taxon>Klebsormidiophyceae</taxon>
        <taxon>Klebsormidiales</taxon>
        <taxon>Klebsormidiaceae</taxon>
        <taxon>Klebsormidium</taxon>
    </lineage>
</organism>
<evidence type="ECO:0000313" key="1">
    <source>
        <dbReference type="EMBL" id="GAQ83763.1"/>
    </source>
</evidence>
<dbReference type="Gene3D" id="1.20.120.430">
    <property type="entry name" value="tRNA modification GTPase MnmE domain 2"/>
    <property type="match status" value="1"/>
</dbReference>
<dbReference type="PANTHER" id="PTHR42714">
    <property type="entry name" value="TRNA MODIFICATION GTPASE GTPBP3"/>
    <property type="match status" value="1"/>
</dbReference>